<dbReference type="PANTHER" id="PTHR46411">
    <property type="entry name" value="FAMILY ATPASE, PUTATIVE-RELATED"/>
    <property type="match status" value="1"/>
</dbReference>
<dbReference type="PANTHER" id="PTHR46411:SF3">
    <property type="entry name" value="AAA+ ATPASE DOMAIN-CONTAINING PROTEIN"/>
    <property type="match status" value="1"/>
</dbReference>
<feature type="compositionally biased region" description="Basic and acidic residues" evidence="1">
    <location>
        <begin position="446"/>
        <end position="456"/>
    </location>
</feature>
<feature type="compositionally biased region" description="Polar residues" evidence="1">
    <location>
        <begin position="689"/>
        <end position="705"/>
    </location>
</feature>
<dbReference type="AlphaFoldDB" id="A0A8H5K0V2"/>
<evidence type="ECO:0000313" key="4">
    <source>
        <dbReference type="Proteomes" id="UP000574317"/>
    </source>
</evidence>
<name>A0A8H5K0V2_9HYPO</name>
<feature type="region of interest" description="Disordered" evidence="1">
    <location>
        <begin position="689"/>
        <end position="714"/>
    </location>
</feature>
<dbReference type="Proteomes" id="UP000574317">
    <property type="component" value="Unassembled WGS sequence"/>
</dbReference>
<gene>
    <name evidence="3" type="ORF">FNAPI_2916</name>
</gene>
<feature type="region of interest" description="Disordered" evidence="1">
    <location>
        <begin position="427"/>
        <end position="456"/>
    </location>
</feature>
<dbReference type="InterPro" id="IPR003593">
    <property type="entry name" value="AAA+_ATPase"/>
</dbReference>
<feature type="domain" description="AAA+ ATPase" evidence="2">
    <location>
        <begin position="540"/>
        <end position="667"/>
    </location>
</feature>
<evidence type="ECO:0000259" key="2">
    <source>
        <dbReference type="SMART" id="SM00382"/>
    </source>
</evidence>
<evidence type="ECO:0000313" key="3">
    <source>
        <dbReference type="EMBL" id="KAF5562936.1"/>
    </source>
</evidence>
<dbReference type="InterPro" id="IPR054289">
    <property type="entry name" value="DUF7025"/>
</dbReference>
<dbReference type="Pfam" id="PF22942">
    <property type="entry name" value="DUF7025"/>
    <property type="match status" value="1"/>
</dbReference>
<dbReference type="CDD" id="cd19481">
    <property type="entry name" value="RecA-like_protease"/>
    <property type="match status" value="1"/>
</dbReference>
<dbReference type="EMBL" id="JAAOAO010000099">
    <property type="protein sequence ID" value="KAF5562936.1"/>
    <property type="molecule type" value="Genomic_DNA"/>
</dbReference>
<sequence>MEAPHPSSNTSPPPPPGLPPMPVNSITDSELDEYLGCFLKTVLIMHEKLEKVGDNISDMTWKWKHKFLHRKKSPLDEPLDLEKGYKEEDPGEINLKDPSFGADTFIYTLYEGKRSDPTRNNWDWQTFPPKQVSTALTKTRDCAAIKVYKIKDMQKGAISGRYPLKYHQVDVQNPLLVSAIEPILKKEENLHLDICDAAMFKEPFRPLWFCQDEIRVLYRNTKQGDPLKGYLQLLLRVLDEIFRDLKIKRRNLVDKGLIDFRTAWTLFPKDSTVYSYGMNSEFIAKVDGTEYDTNDGVKQLVLSVKVMAFNGEEFVWRKSSLTINEFAGNKPIRDLRHYPFEMHPEKDAIEQRLLSRGHKVLDLQGLAYCSYNGIAIHAKEKSVEKHNVECRVLVDVVGFNKYHLAQGKRENKDPEIEVVDVSNRRRKQDLAEAKPEGKHPKTQQKRLNEEDQAKNKEELLKRPKDLAFMTELIGGYALKNKLWVFFYVEDLEPIVWNDQAYSHLVFDEQQKDLVLSFVENHSLANGPNTAMEDVIVGKGQGLIMLLSGPPGTGKTLMAEAIADRSHRPLFYLQAEDLGINAAALGANIKRVFEMATEWNAVILLDEADVFMAERNPNDIHRNELVSIFLRELEYYRGIIFLTTNLYHTIDTAFRSRVSLHLLFKSLTREARETVWRKFLRRLSDSNRVTDVTDESPATGSTTPRNDGTDDNVGGEITAAYGDKPLDDEDIRELSLWQLNGREIKTAIKMVRSWCDHKGYVMTLSRLENGIKVTSPHSNKDGDVDRDLYE</sequence>
<feature type="compositionally biased region" description="Low complexity" evidence="1">
    <location>
        <begin position="1"/>
        <end position="10"/>
    </location>
</feature>
<comment type="caution">
    <text evidence="3">The sequence shown here is derived from an EMBL/GenBank/DDBJ whole genome shotgun (WGS) entry which is preliminary data.</text>
</comment>
<evidence type="ECO:0000256" key="1">
    <source>
        <dbReference type="SAM" id="MobiDB-lite"/>
    </source>
</evidence>
<protein>
    <submittedName>
        <fullName evidence="3">TOB3 (Member of AAA-ATPase family)</fullName>
    </submittedName>
</protein>
<dbReference type="Gene3D" id="3.40.50.300">
    <property type="entry name" value="P-loop containing nucleotide triphosphate hydrolases"/>
    <property type="match status" value="1"/>
</dbReference>
<feature type="compositionally biased region" description="Pro residues" evidence="1">
    <location>
        <begin position="11"/>
        <end position="22"/>
    </location>
</feature>
<dbReference type="Pfam" id="PF00004">
    <property type="entry name" value="AAA"/>
    <property type="match status" value="1"/>
</dbReference>
<dbReference type="InterPro" id="IPR027417">
    <property type="entry name" value="P-loop_NTPase"/>
</dbReference>
<feature type="compositionally biased region" description="Basic and acidic residues" evidence="1">
    <location>
        <begin position="428"/>
        <end position="439"/>
    </location>
</feature>
<dbReference type="InterPro" id="IPR003959">
    <property type="entry name" value="ATPase_AAA_core"/>
</dbReference>
<accession>A0A8H5K0V2</accession>
<dbReference type="SUPFAM" id="SSF52540">
    <property type="entry name" value="P-loop containing nucleoside triphosphate hydrolases"/>
    <property type="match status" value="1"/>
</dbReference>
<dbReference type="GO" id="GO:0005524">
    <property type="term" value="F:ATP binding"/>
    <property type="evidence" value="ECO:0007669"/>
    <property type="project" value="InterPro"/>
</dbReference>
<proteinExistence type="predicted"/>
<keyword evidence="4" id="KW-1185">Reference proteome</keyword>
<dbReference type="SMART" id="SM00382">
    <property type="entry name" value="AAA"/>
    <property type="match status" value="1"/>
</dbReference>
<organism evidence="3 4">
    <name type="scientific">Fusarium napiforme</name>
    <dbReference type="NCBI Taxonomy" id="42672"/>
    <lineage>
        <taxon>Eukaryota</taxon>
        <taxon>Fungi</taxon>
        <taxon>Dikarya</taxon>
        <taxon>Ascomycota</taxon>
        <taxon>Pezizomycotina</taxon>
        <taxon>Sordariomycetes</taxon>
        <taxon>Hypocreomycetidae</taxon>
        <taxon>Hypocreales</taxon>
        <taxon>Nectriaceae</taxon>
        <taxon>Fusarium</taxon>
        <taxon>Fusarium fujikuroi species complex</taxon>
    </lineage>
</organism>
<feature type="region of interest" description="Disordered" evidence="1">
    <location>
        <begin position="1"/>
        <end position="25"/>
    </location>
</feature>
<reference evidence="3 4" key="1">
    <citation type="submission" date="2020-05" db="EMBL/GenBank/DDBJ databases">
        <title>Identification and distribution of gene clusters putatively required for synthesis of sphingolipid metabolism inhibitors in phylogenetically diverse species of the filamentous fungus Fusarium.</title>
        <authorList>
            <person name="Kim H.-S."/>
            <person name="Busman M."/>
            <person name="Brown D.W."/>
            <person name="Divon H."/>
            <person name="Uhlig S."/>
            <person name="Proctor R.H."/>
        </authorList>
    </citation>
    <scope>NUCLEOTIDE SEQUENCE [LARGE SCALE GENOMIC DNA]</scope>
    <source>
        <strain evidence="3 4">NRRL 25196</strain>
    </source>
</reference>
<dbReference type="GO" id="GO:0016887">
    <property type="term" value="F:ATP hydrolysis activity"/>
    <property type="evidence" value="ECO:0007669"/>
    <property type="project" value="InterPro"/>
</dbReference>